<keyword evidence="12" id="KW-1185">Reference proteome</keyword>
<proteinExistence type="inferred from homology"/>
<evidence type="ECO:0000256" key="8">
    <source>
        <dbReference type="ARBA" id="ARBA00066317"/>
    </source>
</evidence>
<comment type="pathway">
    <text evidence="2">Bacterial outer membrane biogenesis; LPS O-antigen biosynthesis.</text>
</comment>
<gene>
    <name evidence="11" type="primary">epsN</name>
    <name evidence="11" type="ORF">EC9_14150</name>
</gene>
<dbReference type="Gene3D" id="3.90.1150.10">
    <property type="entry name" value="Aspartate Aminotransferase, domain 1"/>
    <property type="match status" value="1"/>
</dbReference>
<dbReference type="SUPFAM" id="SSF55729">
    <property type="entry name" value="Acyl-CoA N-acyltransferases (Nat)"/>
    <property type="match status" value="1"/>
</dbReference>
<dbReference type="PANTHER" id="PTHR30244:SF34">
    <property type="entry name" value="DTDP-4-AMINO-4,6-DIDEOXYGALACTOSE TRANSAMINASE"/>
    <property type="match status" value="1"/>
</dbReference>
<dbReference type="Gene3D" id="3.40.640.10">
    <property type="entry name" value="Type I PLP-dependent aspartate aminotransferase-like (Major domain)"/>
    <property type="match status" value="1"/>
</dbReference>
<dbReference type="InterPro" id="IPR000653">
    <property type="entry name" value="DegT/StrS_aminotransferase"/>
</dbReference>
<dbReference type="GO" id="GO:0000271">
    <property type="term" value="P:polysaccharide biosynthetic process"/>
    <property type="evidence" value="ECO:0007669"/>
    <property type="project" value="TreeGrafter"/>
</dbReference>
<evidence type="ECO:0000256" key="6">
    <source>
        <dbReference type="ARBA" id="ARBA00037999"/>
    </source>
</evidence>
<keyword evidence="4 11" id="KW-0808">Transferase</keyword>
<keyword evidence="5 10" id="KW-0663">Pyridoxal phosphate</keyword>
<organism evidence="11 12">
    <name type="scientific">Rosistilla ulvae</name>
    <dbReference type="NCBI Taxonomy" id="1930277"/>
    <lineage>
        <taxon>Bacteria</taxon>
        <taxon>Pseudomonadati</taxon>
        <taxon>Planctomycetota</taxon>
        <taxon>Planctomycetia</taxon>
        <taxon>Pirellulales</taxon>
        <taxon>Pirellulaceae</taxon>
        <taxon>Rosistilla</taxon>
    </lineage>
</organism>
<sequence>MTTLEFLSVQQATVADLRFPDVYFSPQYGHAVEASDQASWEVAVWKEGVILYPFLRRPTSDDAYFDIVSPYGYAGTWGASDTTVAEWREFRFQVQEVLRERGCIAEFQRIGSLVPGAESLIQSDSAIVVREHNQTIRIPLFNGYESCWGNAESRNRTKTRKAIRQGYTWQCRNSESMDVATGSTFRRLYTDTMKRVGASDYYLFNDRYFQRLVDGFGSRFKILEVLDSQQQVQVSGVFFEYDRLLHLHLVGSQSSALREGAGNLAYDGLIRWGCEQECFDYLHIGGGMSVGDGMYKFKRSFGGQSIPFYIGRSVLDQQVYDQLVANHAYSHACNIDDLRSDIFPLYRSRPRVDPMLTDQSVSERVYLSSPQMSTNERNLLLDAFDSNWIAPLGPHVDAFEREFAAKVQVEHAVALSSGTAALHLALRLLDVGAGDRVLASSLTFAATANAITYVGAKPVFIDSERATWNMDPDLLGAELERAAKAGELPKAMIVVDVNGQCADYEPILKLARFYEIPVIEDAAEALGAMYQGGPAGTFGDIACFSFNGNKIITTSGGGMLVCKRKDWADRARYLASQARQPAAHYEHTEVGYNYRMSNLLAAVGRGQLRVLDDRVKARCQNFEFYREQLGDLPGIEFMPEPDDFLSTRWLTSFTVDPEVFGANREEIRLALEAENIEARPVWKPMHLQPAFAGCDAMTNGVSESLFQNGLCLPSGSSLTESDLHRVVKVVRSQHRGAASVEKPVVNGVVGNKR</sequence>
<evidence type="ECO:0000256" key="3">
    <source>
        <dbReference type="ARBA" id="ARBA00022576"/>
    </source>
</evidence>
<evidence type="ECO:0000256" key="1">
    <source>
        <dbReference type="ARBA" id="ARBA00001933"/>
    </source>
</evidence>
<evidence type="ECO:0000256" key="4">
    <source>
        <dbReference type="ARBA" id="ARBA00022679"/>
    </source>
</evidence>
<evidence type="ECO:0000313" key="12">
    <source>
        <dbReference type="Proteomes" id="UP000319557"/>
    </source>
</evidence>
<dbReference type="InterPro" id="IPR015422">
    <property type="entry name" value="PyrdxlP-dep_Trfase_small"/>
</dbReference>
<dbReference type="InterPro" id="IPR015421">
    <property type="entry name" value="PyrdxlP-dep_Trfase_major"/>
</dbReference>
<dbReference type="Gene3D" id="3.40.630.30">
    <property type="match status" value="1"/>
</dbReference>
<keyword evidence="3 11" id="KW-0032">Aminotransferase</keyword>
<dbReference type="SUPFAM" id="SSF53383">
    <property type="entry name" value="PLP-dependent transferases"/>
    <property type="match status" value="1"/>
</dbReference>
<accession>A0A517LX88</accession>
<dbReference type="CDD" id="cd00616">
    <property type="entry name" value="AHBA_syn"/>
    <property type="match status" value="1"/>
</dbReference>
<evidence type="ECO:0000256" key="10">
    <source>
        <dbReference type="RuleBase" id="RU004508"/>
    </source>
</evidence>
<evidence type="ECO:0000256" key="5">
    <source>
        <dbReference type="ARBA" id="ARBA00022898"/>
    </source>
</evidence>
<comment type="cofactor">
    <cofactor evidence="1">
        <name>pyridoxal 5'-phosphate</name>
        <dbReference type="ChEBI" id="CHEBI:597326"/>
    </cofactor>
</comment>
<comment type="similarity">
    <text evidence="6 10">Belongs to the DegT/DnrJ/EryC1 family.</text>
</comment>
<evidence type="ECO:0000256" key="2">
    <source>
        <dbReference type="ARBA" id="ARBA00005125"/>
    </source>
</evidence>
<dbReference type="FunFam" id="3.40.640.10:FF:000090">
    <property type="entry name" value="Pyridoxal phosphate-dependent aminotransferase"/>
    <property type="match status" value="1"/>
</dbReference>
<dbReference type="InterPro" id="IPR015424">
    <property type="entry name" value="PyrdxlP-dep_Trfase"/>
</dbReference>
<protein>
    <recommendedName>
        <fullName evidence="9">GDP-perosamine synthase</fullName>
        <ecNumber evidence="8">2.6.1.102</ecNumber>
    </recommendedName>
</protein>
<dbReference type="EC" id="2.6.1.102" evidence="8"/>
<dbReference type="PANTHER" id="PTHR30244">
    <property type="entry name" value="TRANSAMINASE"/>
    <property type="match status" value="1"/>
</dbReference>
<evidence type="ECO:0000256" key="9">
    <source>
        <dbReference type="ARBA" id="ARBA00074221"/>
    </source>
</evidence>
<dbReference type="GO" id="GO:0030170">
    <property type="term" value="F:pyridoxal phosphate binding"/>
    <property type="evidence" value="ECO:0007669"/>
    <property type="project" value="TreeGrafter"/>
</dbReference>
<dbReference type="KEGG" id="ruv:EC9_14150"/>
<name>A0A517LX88_9BACT</name>
<evidence type="ECO:0000313" key="11">
    <source>
        <dbReference type="EMBL" id="QDS87237.1"/>
    </source>
</evidence>
<dbReference type="Pfam" id="PF01041">
    <property type="entry name" value="DegT_DnrJ_EryC1"/>
    <property type="match status" value="1"/>
</dbReference>
<evidence type="ECO:0000256" key="7">
    <source>
        <dbReference type="ARBA" id="ARBA00051587"/>
    </source>
</evidence>
<dbReference type="InterPro" id="IPR016181">
    <property type="entry name" value="Acyl_CoA_acyltransferase"/>
</dbReference>
<reference evidence="11 12" key="1">
    <citation type="submission" date="2019-02" db="EMBL/GenBank/DDBJ databases">
        <title>Deep-cultivation of Planctomycetes and their phenomic and genomic characterization uncovers novel biology.</title>
        <authorList>
            <person name="Wiegand S."/>
            <person name="Jogler M."/>
            <person name="Boedeker C."/>
            <person name="Pinto D."/>
            <person name="Vollmers J."/>
            <person name="Rivas-Marin E."/>
            <person name="Kohn T."/>
            <person name="Peeters S.H."/>
            <person name="Heuer A."/>
            <person name="Rast P."/>
            <person name="Oberbeckmann S."/>
            <person name="Bunk B."/>
            <person name="Jeske O."/>
            <person name="Meyerdierks A."/>
            <person name="Storesund J.E."/>
            <person name="Kallscheuer N."/>
            <person name="Luecker S."/>
            <person name="Lage O.M."/>
            <person name="Pohl T."/>
            <person name="Merkel B.J."/>
            <person name="Hornburger P."/>
            <person name="Mueller R.-W."/>
            <person name="Bruemmer F."/>
            <person name="Labrenz M."/>
            <person name="Spormann A.M."/>
            <person name="Op den Camp H."/>
            <person name="Overmann J."/>
            <person name="Amann R."/>
            <person name="Jetten M.S.M."/>
            <person name="Mascher T."/>
            <person name="Medema M.H."/>
            <person name="Devos D.P."/>
            <person name="Kaster A.-K."/>
            <person name="Ovreas L."/>
            <person name="Rohde M."/>
            <person name="Galperin M.Y."/>
            <person name="Jogler C."/>
        </authorList>
    </citation>
    <scope>NUCLEOTIDE SEQUENCE [LARGE SCALE GENOMIC DNA]</scope>
    <source>
        <strain evidence="11 12">EC9</strain>
    </source>
</reference>
<dbReference type="Proteomes" id="UP000319557">
    <property type="component" value="Chromosome"/>
</dbReference>
<dbReference type="EMBL" id="CP036261">
    <property type="protein sequence ID" value="QDS87237.1"/>
    <property type="molecule type" value="Genomic_DNA"/>
</dbReference>
<dbReference type="RefSeq" id="WP_315852317.1">
    <property type="nucleotide sequence ID" value="NZ_CP036261.1"/>
</dbReference>
<dbReference type="GO" id="GO:0102933">
    <property type="term" value="F:GDP-4-dehydro-6-deoxy-D-mannose-4-aminotransferase activity"/>
    <property type="evidence" value="ECO:0007669"/>
    <property type="project" value="UniProtKB-EC"/>
</dbReference>
<dbReference type="AlphaFoldDB" id="A0A517LX88"/>
<comment type="catalytic activity">
    <reaction evidence="7">
        <text>GDP-alpha-D-perosamine + 2-oxoglutarate = GDP-4-dehydro-alpha-D-rhamnose + L-glutamate</text>
        <dbReference type="Rhea" id="RHEA:36779"/>
        <dbReference type="ChEBI" id="CHEBI:16810"/>
        <dbReference type="ChEBI" id="CHEBI:29985"/>
        <dbReference type="ChEBI" id="CHEBI:57964"/>
        <dbReference type="ChEBI" id="CHEBI:73996"/>
        <dbReference type="EC" id="2.6.1.102"/>
    </reaction>
</comment>